<evidence type="ECO:0000256" key="1">
    <source>
        <dbReference type="ARBA" id="ARBA00003469"/>
    </source>
</evidence>
<evidence type="ECO:0000256" key="11">
    <source>
        <dbReference type="ARBA" id="ARBA00048179"/>
    </source>
</evidence>
<sequence>MLKTLSSTLLLTTLSFTTLAADKVKFQLDWLPGGDKAPVYVGIDKGIFAKYDLEVSINQGRGSTEAITKLATGISDVGSADISALLVAKASNDVPVSAVYSVFSQAPHAFFVVDDGTINSMEDIKGKRVATSPFTSSNLYLPIVLNQSGLTEDDIKLTKADPGALGPMLATGNTDVLISWVTSTEALKSQAKQAGKSLKVMPWHEVGLEQYSTSLLASDRFLAERPDVAKRFIKAFEEAVAYTWANPVASAESIHKIVPEVDVKVATDTITSIHGLVYNPISEASTLGQFDSKHLASTWKWTSAAQGIDEASFDPEDALNRAFLPEME</sequence>
<evidence type="ECO:0000256" key="5">
    <source>
        <dbReference type="ARBA" id="ARBA00022679"/>
    </source>
</evidence>
<keyword evidence="8" id="KW-0784">Thiamine biosynthesis</keyword>
<comment type="caution">
    <text evidence="14">The sequence shown here is derived from an EMBL/GenBank/DDBJ whole genome shotgun (WGS) entry which is preliminary data.</text>
</comment>
<comment type="similarity">
    <text evidence="3">Belongs to the NMT1/THI5 family.</text>
</comment>
<keyword evidence="12" id="KW-0732">Signal</keyword>
<dbReference type="Proteomes" id="UP000838160">
    <property type="component" value="Unassembled WGS sequence"/>
</dbReference>
<evidence type="ECO:0000256" key="10">
    <source>
        <dbReference type="ARBA" id="ARBA00033171"/>
    </source>
</evidence>
<feature type="signal peptide" evidence="12">
    <location>
        <begin position="1"/>
        <end position="20"/>
    </location>
</feature>
<keyword evidence="15" id="KW-1185">Reference proteome</keyword>
<dbReference type="SUPFAM" id="SSF53850">
    <property type="entry name" value="Periplasmic binding protein-like II"/>
    <property type="match status" value="1"/>
</dbReference>
<keyword evidence="5" id="KW-0808">Transferase</keyword>
<comment type="subunit">
    <text evidence="4">Homodimer.</text>
</comment>
<protein>
    <recommendedName>
        <fullName evidence="10">Thiamine pyrimidine synthase</fullName>
    </recommendedName>
</protein>
<feature type="domain" description="SsuA/THI5-like" evidence="13">
    <location>
        <begin position="37"/>
        <end position="248"/>
    </location>
</feature>
<feature type="chain" id="PRO_5045042988" description="Thiamine pyrimidine synthase" evidence="12">
    <location>
        <begin position="21"/>
        <end position="328"/>
    </location>
</feature>
<dbReference type="InterPro" id="IPR015168">
    <property type="entry name" value="SsuA/THI5"/>
</dbReference>
<dbReference type="PANTHER" id="PTHR31528">
    <property type="entry name" value="4-AMINO-5-HYDROXYMETHYL-2-METHYLPYRIMIDINE PHOSPHATE SYNTHASE THI11-RELATED"/>
    <property type="match status" value="1"/>
</dbReference>
<organism evidence="14 15">
    <name type="scientific">Vibrio hippocampi</name>
    <dbReference type="NCBI Taxonomy" id="654686"/>
    <lineage>
        <taxon>Bacteria</taxon>
        <taxon>Pseudomonadati</taxon>
        <taxon>Pseudomonadota</taxon>
        <taxon>Gammaproteobacteria</taxon>
        <taxon>Vibrionales</taxon>
        <taxon>Vibrionaceae</taxon>
        <taxon>Vibrio</taxon>
    </lineage>
</organism>
<dbReference type="Pfam" id="PF09084">
    <property type="entry name" value="NMT1"/>
    <property type="match status" value="1"/>
</dbReference>
<evidence type="ECO:0000256" key="12">
    <source>
        <dbReference type="SAM" id="SignalP"/>
    </source>
</evidence>
<gene>
    <name evidence="14" type="ORF">VHP8226_03751</name>
</gene>
<comment type="catalytic activity">
    <reaction evidence="11">
        <text>N(6)-(pyridoxal phosphate)-L-lysyl-[4-amino-5-hydroxymethyl-2-methylpyrimidine phosphate synthase] + L-histidyl-[4-amino-5-hydroxymethyl-2-methylpyrimidine phosphate synthase] + 2 Fe(3+) + 4 H2O = L-lysyl-[4-amino-5-hydroxymethyl-2-methylpyrimidine phosphate synthase] + (2S)-2-amino-5-hydroxy-4-oxopentanoyl-[4-amino-5-hydroxymethyl-2-methylpyrimidine phosphate synthase] + 4-amino-2-methyl-5-(phosphooxymethyl)pyrimidine + 3-oxopropanoate + 2 Fe(2+) + 2 H(+)</text>
        <dbReference type="Rhea" id="RHEA:65756"/>
        <dbReference type="Rhea" id="RHEA-COMP:16892"/>
        <dbReference type="Rhea" id="RHEA-COMP:16893"/>
        <dbReference type="Rhea" id="RHEA-COMP:16894"/>
        <dbReference type="Rhea" id="RHEA-COMP:16895"/>
        <dbReference type="ChEBI" id="CHEBI:15377"/>
        <dbReference type="ChEBI" id="CHEBI:15378"/>
        <dbReference type="ChEBI" id="CHEBI:29033"/>
        <dbReference type="ChEBI" id="CHEBI:29034"/>
        <dbReference type="ChEBI" id="CHEBI:29969"/>
        <dbReference type="ChEBI" id="CHEBI:29979"/>
        <dbReference type="ChEBI" id="CHEBI:33190"/>
        <dbReference type="ChEBI" id="CHEBI:58354"/>
        <dbReference type="ChEBI" id="CHEBI:143915"/>
        <dbReference type="ChEBI" id="CHEBI:157692"/>
    </reaction>
    <physiologicalReaction direction="left-to-right" evidence="11">
        <dbReference type="Rhea" id="RHEA:65757"/>
    </physiologicalReaction>
</comment>
<proteinExistence type="inferred from homology"/>
<name>A0ABN8DSK1_9VIBR</name>
<dbReference type="EMBL" id="CAKLCM010000003">
    <property type="protein sequence ID" value="CAH0530024.1"/>
    <property type="molecule type" value="Genomic_DNA"/>
</dbReference>
<evidence type="ECO:0000256" key="2">
    <source>
        <dbReference type="ARBA" id="ARBA00004948"/>
    </source>
</evidence>
<accession>A0ABN8DSK1</accession>
<comment type="function">
    <text evidence="1">Responsible for the formation of the pyrimidine heterocycle in the thiamine biosynthesis pathway. Catalyzes the formation of hydroxymethylpyrimidine phosphate (HMP-P) from histidine and pyridoxal phosphate (PLP). The protein uses PLP and the active site histidine to form HMP-P, generating an inactive enzyme. The enzyme can only undergo a single turnover, which suggests it is a suicide enzyme.</text>
</comment>
<evidence type="ECO:0000256" key="7">
    <source>
        <dbReference type="ARBA" id="ARBA00022898"/>
    </source>
</evidence>
<dbReference type="InterPro" id="IPR027939">
    <property type="entry name" value="NMT1/THI5"/>
</dbReference>
<dbReference type="PANTHER" id="PTHR31528:SF1">
    <property type="entry name" value="4-AMINO-5-HYDROXYMETHYL-2-METHYLPYRIMIDINE PHOSPHATE SYNTHASE THI11-RELATED"/>
    <property type="match status" value="1"/>
</dbReference>
<keyword evidence="7" id="KW-0663">Pyridoxal phosphate</keyword>
<keyword evidence="9" id="KW-0408">Iron</keyword>
<evidence type="ECO:0000313" key="14">
    <source>
        <dbReference type="EMBL" id="CAH0530024.1"/>
    </source>
</evidence>
<evidence type="ECO:0000256" key="9">
    <source>
        <dbReference type="ARBA" id="ARBA00023004"/>
    </source>
</evidence>
<keyword evidence="6" id="KW-0479">Metal-binding</keyword>
<evidence type="ECO:0000256" key="6">
    <source>
        <dbReference type="ARBA" id="ARBA00022723"/>
    </source>
</evidence>
<comment type="pathway">
    <text evidence="2">Cofactor biosynthesis; thiamine diphosphate biosynthesis.</text>
</comment>
<evidence type="ECO:0000256" key="3">
    <source>
        <dbReference type="ARBA" id="ARBA00009406"/>
    </source>
</evidence>
<evidence type="ECO:0000256" key="8">
    <source>
        <dbReference type="ARBA" id="ARBA00022977"/>
    </source>
</evidence>
<dbReference type="RefSeq" id="WP_237486545.1">
    <property type="nucleotide sequence ID" value="NZ_CAKLCM010000003.1"/>
</dbReference>
<reference evidence="14" key="1">
    <citation type="submission" date="2021-12" db="EMBL/GenBank/DDBJ databases">
        <authorList>
            <person name="Rodrigo-Torres L."/>
            <person name="Arahal R. D."/>
            <person name="Lucena T."/>
        </authorList>
    </citation>
    <scope>NUCLEOTIDE SEQUENCE</scope>
    <source>
        <strain evidence="14">CECT 8226</strain>
    </source>
</reference>
<dbReference type="Gene3D" id="3.40.190.10">
    <property type="entry name" value="Periplasmic binding protein-like II"/>
    <property type="match status" value="2"/>
</dbReference>
<evidence type="ECO:0000313" key="15">
    <source>
        <dbReference type="Proteomes" id="UP000838160"/>
    </source>
</evidence>
<evidence type="ECO:0000256" key="4">
    <source>
        <dbReference type="ARBA" id="ARBA00011738"/>
    </source>
</evidence>
<evidence type="ECO:0000259" key="13">
    <source>
        <dbReference type="Pfam" id="PF09084"/>
    </source>
</evidence>